<feature type="domain" description="PLD phosphodiesterase" evidence="14">
    <location>
        <begin position="405"/>
        <end position="432"/>
    </location>
</feature>
<gene>
    <name evidence="15" type="primary">cls</name>
    <name evidence="15" type="ORF">C5745_14400</name>
</gene>
<keyword evidence="4" id="KW-0808">Transferase</keyword>
<evidence type="ECO:0000256" key="4">
    <source>
        <dbReference type="ARBA" id="ARBA00022679"/>
    </source>
</evidence>
<dbReference type="CDD" id="cd09110">
    <property type="entry name" value="PLDc_CLS_1"/>
    <property type="match status" value="1"/>
</dbReference>
<dbReference type="CDD" id="cd09112">
    <property type="entry name" value="PLDc_CLS_2"/>
    <property type="match status" value="1"/>
</dbReference>
<dbReference type="InterPro" id="IPR025202">
    <property type="entry name" value="PLD-like_dom"/>
</dbReference>
<dbReference type="PROSITE" id="PS50035">
    <property type="entry name" value="PLD"/>
    <property type="match status" value="2"/>
</dbReference>
<dbReference type="Gene3D" id="3.30.870.10">
    <property type="entry name" value="Endonuclease Chain A"/>
    <property type="match status" value="2"/>
</dbReference>
<dbReference type="RefSeq" id="WP_105717714.1">
    <property type="nucleotide sequence ID" value="NZ_PVBQ01000012.1"/>
</dbReference>
<dbReference type="SMART" id="SM00155">
    <property type="entry name" value="PLDc"/>
    <property type="match status" value="2"/>
</dbReference>
<name>A0A2S9J195_9SPHI</name>
<keyword evidence="9 13" id="KW-0472">Membrane</keyword>
<dbReference type="GO" id="GO:0008808">
    <property type="term" value="F:cardiolipin synthase activity"/>
    <property type="evidence" value="ECO:0007669"/>
    <property type="project" value="UniProtKB-UniRule"/>
</dbReference>
<dbReference type="PANTHER" id="PTHR21248:SF22">
    <property type="entry name" value="PHOSPHOLIPASE D"/>
    <property type="match status" value="1"/>
</dbReference>
<evidence type="ECO:0000256" key="10">
    <source>
        <dbReference type="ARBA" id="ARBA00023209"/>
    </source>
</evidence>
<keyword evidence="2" id="KW-1003">Cell membrane</keyword>
<evidence type="ECO:0000256" key="5">
    <source>
        <dbReference type="ARBA" id="ARBA00022692"/>
    </source>
</evidence>
<organism evidence="15 16">
    <name type="scientific">Sphingobacterium haloxyli</name>
    <dbReference type="NCBI Taxonomy" id="2100533"/>
    <lineage>
        <taxon>Bacteria</taxon>
        <taxon>Pseudomonadati</taxon>
        <taxon>Bacteroidota</taxon>
        <taxon>Sphingobacteriia</taxon>
        <taxon>Sphingobacteriales</taxon>
        <taxon>Sphingobacteriaceae</taxon>
        <taxon>Sphingobacterium</taxon>
    </lineage>
</organism>
<evidence type="ECO:0000256" key="7">
    <source>
        <dbReference type="ARBA" id="ARBA00022989"/>
    </source>
</evidence>
<keyword evidence="7 13" id="KW-1133">Transmembrane helix</keyword>
<keyword evidence="11" id="KW-1208">Phospholipid metabolism</keyword>
<evidence type="ECO:0000256" key="12">
    <source>
        <dbReference type="NCBIfam" id="TIGR04265"/>
    </source>
</evidence>
<sequence length="492" mass="56480">MEFTQELLHFLKQWYWIPIVFLYLGVLSTILIENRNPTKTLSWILVIIFLPVIGLLIYYFFGQKFNKVRRMKRVNDAQMMRLEREWERLEPYMERNIARINERIGTLSRVFTFLKNERVSSPTTGNSVKLLINGEEKFPDFLKALQSARHSIHLEYYIFEMGTIGGEVLHILEKKAKEGVFVRVLVDSIGSPAFIKYLAKRKDWGFEFRGFLPVTFTSLGSSNYRNHRKIAIIDGKIGYIGGINISDRYINTPATNNPIFWRDTSLKIEGPAVNMLQIGFWNSWNLADGTPFQLSEGYLLHQMPGMERTGRAAVSFVESDPGSLGPFNMEAILVGLGEADKKIQLVTPYYVPSDELSTALKVAAASGLEVELMLPEKSDSYIVQHASLSFIKPLLERGVKVYFYKKGFIHAKTINIDGKLSYIGTVNLDTRSFYINYEIAAVVSDDTVCRQLEEQFERDKEDCELMTLAEWKKRNVWKRGLDSVCRLLAPLL</sequence>
<evidence type="ECO:0000256" key="11">
    <source>
        <dbReference type="ARBA" id="ARBA00023264"/>
    </source>
</evidence>
<dbReference type="InterPro" id="IPR027379">
    <property type="entry name" value="CLS_N"/>
</dbReference>
<keyword evidence="8" id="KW-0443">Lipid metabolism</keyword>
<feature type="transmembrane region" description="Helical" evidence="13">
    <location>
        <begin position="14"/>
        <end position="32"/>
    </location>
</feature>
<feature type="domain" description="PLD phosphodiesterase" evidence="14">
    <location>
        <begin position="222"/>
        <end position="249"/>
    </location>
</feature>
<keyword evidence="6" id="KW-0677">Repeat</keyword>
<protein>
    <recommendedName>
        <fullName evidence="12">Cardiolipin synthase</fullName>
        <ecNumber evidence="12">2.7.8.-</ecNumber>
    </recommendedName>
</protein>
<dbReference type="EMBL" id="PVBQ01000012">
    <property type="protein sequence ID" value="PRD46551.1"/>
    <property type="molecule type" value="Genomic_DNA"/>
</dbReference>
<comment type="subcellular location">
    <subcellularLocation>
        <location evidence="1">Cell membrane</location>
        <topology evidence="1">Multi-pass membrane protein</topology>
    </subcellularLocation>
</comment>
<reference evidence="15 16" key="1">
    <citation type="submission" date="2018-02" db="EMBL/GenBank/DDBJ databases">
        <title>The draft genome of Sphingobacterium sp. 5JN-11.</title>
        <authorList>
            <person name="Liu L."/>
            <person name="Li L."/>
            <person name="Liang L."/>
            <person name="Zhang X."/>
            <person name="Wang T."/>
        </authorList>
    </citation>
    <scope>NUCLEOTIDE SEQUENCE [LARGE SCALE GENOMIC DNA]</scope>
    <source>
        <strain evidence="15 16">5JN-11</strain>
    </source>
</reference>
<dbReference type="GO" id="GO:0005886">
    <property type="term" value="C:plasma membrane"/>
    <property type="evidence" value="ECO:0007669"/>
    <property type="project" value="UniProtKB-SubCell"/>
</dbReference>
<dbReference type="Pfam" id="PF13091">
    <property type="entry name" value="PLDc_2"/>
    <property type="match status" value="2"/>
</dbReference>
<dbReference type="NCBIfam" id="TIGR04265">
    <property type="entry name" value="bac_cardiolipin"/>
    <property type="match status" value="1"/>
</dbReference>
<evidence type="ECO:0000256" key="9">
    <source>
        <dbReference type="ARBA" id="ARBA00023136"/>
    </source>
</evidence>
<dbReference type="Pfam" id="PF13396">
    <property type="entry name" value="PLDc_N"/>
    <property type="match status" value="1"/>
</dbReference>
<evidence type="ECO:0000313" key="15">
    <source>
        <dbReference type="EMBL" id="PRD46551.1"/>
    </source>
</evidence>
<evidence type="ECO:0000259" key="14">
    <source>
        <dbReference type="PROSITE" id="PS50035"/>
    </source>
</evidence>
<dbReference type="AlphaFoldDB" id="A0A2S9J195"/>
<evidence type="ECO:0000256" key="2">
    <source>
        <dbReference type="ARBA" id="ARBA00022475"/>
    </source>
</evidence>
<dbReference type="SUPFAM" id="SSF56024">
    <property type="entry name" value="Phospholipase D/nuclease"/>
    <property type="match status" value="2"/>
</dbReference>
<comment type="caution">
    <text evidence="15">The sequence shown here is derived from an EMBL/GenBank/DDBJ whole genome shotgun (WGS) entry which is preliminary data.</text>
</comment>
<evidence type="ECO:0000256" key="6">
    <source>
        <dbReference type="ARBA" id="ARBA00022737"/>
    </source>
</evidence>
<dbReference type="GO" id="GO:0032049">
    <property type="term" value="P:cardiolipin biosynthetic process"/>
    <property type="evidence" value="ECO:0007669"/>
    <property type="project" value="UniProtKB-UniRule"/>
</dbReference>
<keyword evidence="16" id="KW-1185">Reference proteome</keyword>
<feature type="transmembrane region" description="Helical" evidence="13">
    <location>
        <begin position="41"/>
        <end position="61"/>
    </location>
</feature>
<dbReference type="EC" id="2.7.8.-" evidence="12"/>
<evidence type="ECO:0000256" key="3">
    <source>
        <dbReference type="ARBA" id="ARBA00022516"/>
    </source>
</evidence>
<keyword evidence="10" id="KW-0594">Phospholipid biosynthesis</keyword>
<dbReference type="InterPro" id="IPR001736">
    <property type="entry name" value="PLipase_D/transphosphatidylase"/>
</dbReference>
<dbReference type="InterPro" id="IPR022924">
    <property type="entry name" value="Cardiolipin_synthase"/>
</dbReference>
<keyword evidence="5 13" id="KW-0812">Transmembrane</keyword>
<evidence type="ECO:0000256" key="13">
    <source>
        <dbReference type="SAM" id="Phobius"/>
    </source>
</evidence>
<dbReference type="PANTHER" id="PTHR21248">
    <property type="entry name" value="CARDIOLIPIN SYNTHASE"/>
    <property type="match status" value="1"/>
</dbReference>
<evidence type="ECO:0000256" key="1">
    <source>
        <dbReference type="ARBA" id="ARBA00004651"/>
    </source>
</evidence>
<keyword evidence="3" id="KW-0444">Lipid biosynthesis</keyword>
<dbReference type="OrthoDB" id="9762009at2"/>
<evidence type="ECO:0000256" key="8">
    <source>
        <dbReference type="ARBA" id="ARBA00023098"/>
    </source>
</evidence>
<evidence type="ECO:0000313" key="16">
    <source>
        <dbReference type="Proteomes" id="UP000239711"/>
    </source>
</evidence>
<proteinExistence type="predicted"/>
<accession>A0A2S9J195</accession>
<dbReference type="Proteomes" id="UP000239711">
    <property type="component" value="Unassembled WGS sequence"/>
</dbReference>